<evidence type="ECO:0000256" key="1">
    <source>
        <dbReference type="ARBA" id="ARBA00006484"/>
    </source>
</evidence>
<dbReference type="InterPro" id="IPR036291">
    <property type="entry name" value="NAD(P)-bd_dom_sf"/>
</dbReference>
<dbReference type="Pfam" id="PF13561">
    <property type="entry name" value="adh_short_C2"/>
    <property type="match status" value="1"/>
</dbReference>
<evidence type="ECO:0000256" key="2">
    <source>
        <dbReference type="ARBA" id="ARBA00023002"/>
    </source>
</evidence>
<evidence type="ECO:0000313" key="4">
    <source>
        <dbReference type="EMBL" id="RAQ94666.1"/>
    </source>
</evidence>
<gene>
    <name evidence="4" type="ORF">A4R35_03905</name>
</gene>
<proteinExistence type="inferred from homology"/>
<evidence type="ECO:0000313" key="5">
    <source>
        <dbReference type="Proteomes" id="UP000248706"/>
    </source>
</evidence>
<dbReference type="Gene3D" id="3.40.50.720">
    <property type="entry name" value="NAD(P)-binding Rossmann-like Domain"/>
    <property type="match status" value="1"/>
</dbReference>
<dbReference type="OrthoDB" id="9803333at2"/>
<dbReference type="SUPFAM" id="SSF51735">
    <property type="entry name" value="NAD(P)-binding Rossmann-fold domains"/>
    <property type="match status" value="1"/>
</dbReference>
<dbReference type="AlphaFoldDB" id="A0A328VAG6"/>
<dbReference type="InterPro" id="IPR050259">
    <property type="entry name" value="SDR"/>
</dbReference>
<dbReference type="PRINTS" id="PR00081">
    <property type="entry name" value="GDHRDH"/>
</dbReference>
<dbReference type="FunFam" id="3.40.50.720:FF:000084">
    <property type="entry name" value="Short-chain dehydrogenase reductase"/>
    <property type="match status" value="1"/>
</dbReference>
<dbReference type="PANTHER" id="PTHR42879">
    <property type="entry name" value="3-OXOACYL-(ACYL-CARRIER-PROTEIN) REDUCTASE"/>
    <property type="match status" value="1"/>
</dbReference>
<organism evidence="4 5">
    <name type="scientific">Thermogemmatispora tikiterensis</name>
    <dbReference type="NCBI Taxonomy" id="1825093"/>
    <lineage>
        <taxon>Bacteria</taxon>
        <taxon>Bacillati</taxon>
        <taxon>Chloroflexota</taxon>
        <taxon>Ktedonobacteria</taxon>
        <taxon>Thermogemmatisporales</taxon>
        <taxon>Thermogemmatisporaceae</taxon>
        <taxon>Thermogemmatispora</taxon>
    </lineage>
</organism>
<accession>A0A328VAG6</accession>
<keyword evidence="5" id="KW-1185">Reference proteome</keyword>
<dbReference type="GO" id="GO:0016491">
    <property type="term" value="F:oxidoreductase activity"/>
    <property type="evidence" value="ECO:0007669"/>
    <property type="project" value="UniProtKB-KW"/>
</dbReference>
<reference evidence="4 5" key="1">
    <citation type="submission" date="2016-08" db="EMBL/GenBank/DDBJ databases">
        <title>Analysis of Carbohydrate Active Enzymes in Thermogemmatispora T81 Reveals Carbohydrate Degradation Ability.</title>
        <authorList>
            <person name="Tomazini A."/>
            <person name="Lal S."/>
            <person name="Stott M."/>
            <person name="Henrissat B."/>
            <person name="Polikarpov I."/>
            <person name="Sparling R."/>
            <person name="Levin D.B."/>
        </authorList>
    </citation>
    <scope>NUCLEOTIDE SEQUENCE [LARGE SCALE GENOMIC DNA]</scope>
    <source>
        <strain evidence="4 5">T81</strain>
    </source>
</reference>
<evidence type="ECO:0000259" key="3">
    <source>
        <dbReference type="SMART" id="SM00822"/>
    </source>
</evidence>
<dbReference type="SMART" id="SM00822">
    <property type="entry name" value="PKS_KR"/>
    <property type="match status" value="1"/>
</dbReference>
<dbReference type="RefSeq" id="WP_112426747.1">
    <property type="nucleotide sequence ID" value="NZ_MCIF01000002.1"/>
</dbReference>
<dbReference type="PRINTS" id="PR00080">
    <property type="entry name" value="SDRFAMILY"/>
</dbReference>
<comment type="caution">
    <text evidence="4">The sequence shown here is derived from an EMBL/GenBank/DDBJ whole genome shotgun (WGS) entry which is preliminary data.</text>
</comment>
<dbReference type="InterPro" id="IPR002347">
    <property type="entry name" value="SDR_fam"/>
</dbReference>
<dbReference type="Proteomes" id="UP000248706">
    <property type="component" value="Unassembled WGS sequence"/>
</dbReference>
<name>A0A328VAG6_9CHLR</name>
<feature type="domain" description="Ketoreductase" evidence="3">
    <location>
        <begin position="8"/>
        <end position="186"/>
    </location>
</feature>
<keyword evidence="2" id="KW-0560">Oxidoreductase</keyword>
<dbReference type="EMBL" id="MCIF01000002">
    <property type="protein sequence ID" value="RAQ94666.1"/>
    <property type="molecule type" value="Genomic_DNA"/>
</dbReference>
<dbReference type="InterPro" id="IPR057326">
    <property type="entry name" value="KR_dom"/>
</dbReference>
<sequence>MDLGLEEKVAIVTGASRGVGKAIARALGAEGCRLAIIARGRKALEETAEELRGAGVEVLTIAADLMIPQNIERSVQDVMDRYGRIDILVHNAGGARGQTIFDTSDEDWHDALALNVLALSHFARLVAPIMSRQGGGRIIAISSIFGRESGGRPAYNALKAASISLTKSLARQFAPNNILVNSVAPGSLLFPGSSWDRRRQADPESIEAFVKSELPLGRFGTPEEVAAVVVFLASSAASLVSGACIPVDGAQSRSNI</sequence>
<protein>
    <submittedName>
        <fullName evidence="4">Short-chain dehydrogenase</fullName>
    </submittedName>
</protein>
<comment type="similarity">
    <text evidence="1">Belongs to the short-chain dehydrogenases/reductases (SDR) family.</text>
</comment>